<accession>A0A1Q9APC9</accession>
<dbReference type="Proteomes" id="UP000186143">
    <property type="component" value="Unassembled WGS sequence"/>
</dbReference>
<dbReference type="Pfam" id="PF13704">
    <property type="entry name" value="Glyco_tranf_2_4"/>
    <property type="match status" value="1"/>
</dbReference>
<dbReference type="InterPro" id="IPR029044">
    <property type="entry name" value="Nucleotide-diphossugar_trans"/>
</dbReference>
<evidence type="ECO:0008006" key="3">
    <source>
        <dbReference type="Google" id="ProtNLM"/>
    </source>
</evidence>
<dbReference type="SUPFAM" id="SSF53448">
    <property type="entry name" value="Nucleotide-diphospho-sugar transferases"/>
    <property type="match status" value="1"/>
</dbReference>
<evidence type="ECO:0000313" key="2">
    <source>
        <dbReference type="Proteomes" id="UP000186143"/>
    </source>
</evidence>
<dbReference type="AlphaFoldDB" id="A0A1Q9APC9"/>
<dbReference type="EMBL" id="MKIO01000019">
    <property type="protein sequence ID" value="OLP57277.1"/>
    <property type="molecule type" value="Genomic_DNA"/>
</dbReference>
<dbReference type="STRING" id="1672749.BJF92_06445"/>
<reference evidence="1 2" key="1">
    <citation type="submission" date="2016-09" db="EMBL/GenBank/DDBJ databases">
        <title>Rhizobium sp. nov., a novel species isolated from the rice rhizosphere.</title>
        <authorList>
            <person name="Zhao J."/>
            <person name="Zhang X."/>
        </authorList>
    </citation>
    <scope>NUCLEOTIDE SEQUENCE [LARGE SCALE GENOMIC DNA]</scope>
    <source>
        <strain evidence="1 2">MH17</strain>
    </source>
</reference>
<gene>
    <name evidence="1" type="ORF">BJF92_06445</name>
</gene>
<sequence>MERLRSDWETRRVSRRRARASENVPLLLATGAEPRPLSAADLPLVTFTHNDAKFLRSFLAHYRRLGISRFIIVDDRSDDGTVEFLTQQADVDLWRSPLRYKEARRGKLWREALMARYGVNRWYVSIDSDEYLVYDGCFDHPLPALIRQLEAKGQKRLFAPMLDLYPRGSVGGFAFAGTDETMPWQVADGYDGDGYALAPNHRFLSLKGGPRHRLFNTEAELAKYPLLYWDADCSFGISVHQPLPFARNFVVPQGMLLHFKFFSDYRDKTRAAVAQQQHFGNAEVYRRILGHVEEGGDLNFLYPGTRQFTGPQDLVAQGFMHSLWA</sequence>
<organism evidence="1 2">
    <name type="scientific">Xaviernesmea rhizosphaerae</name>
    <dbReference type="NCBI Taxonomy" id="1672749"/>
    <lineage>
        <taxon>Bacteria</taxon>
        <taxon>Pseudomonadati</taxon>
        <taxon>Pseudomonadota</taxon>
        <taxon>Alphaproteobacteria</taxon>
        <taxon>Hyphomicrobiales</taxon>
        <taxon>Rhizobiaceae</taxon>
        <taxon>Rhizobium/Agrobacterium group</taxon>
        <taxon>Xaviernesmea</taxon>
    </lineage>
</organism>
<protein>
    <recommendedName>
        <fullName evidence="3">Glycosyl transferase family 2</fullName>
    </recommendedName>
</protein>
<dbReference type="Gene3D" id="3.90.550.10">
    <property type="entry name" value="Spore Coat Polysaccharide Biosynthesis Protein SpsA, Chain A"/>
    <property type="match status" value="1"/>
</dbReference>
<name>A0A1Q9APC9_9HYPH</name>
<comment type="caution">
    <text evidence="1">The sequence shown here is derived from an EMBL/GenBank/DDBJ whole genome shotgun (WGS) entry which is preliminary data.</text>
</comment>
<proteinExistence type="predicted"/>
<evidence type="ECO:0000313" key="1">
    <source>
        <dbReference type="EMBL" id="OLP57277.1"/>
    </source>
</evidence>